<evidence type="ECO:0000313" key="1">
    <source>
        <dbReference type="EMBL" id="SHG18250.1"/>
    </source>
</evidence>
<dbReference type="OrthoDB" id="1430532at2"/>
<accession>A0A1M5HQN9</accession>
<proteinExistence type="predicted"/>
<dbReference type="RefSeq" id="WP_073369364.1">
    <property type="nucleotide sequence ID" value="NZ_FQWB01000002.1"/>
</dbReference>
<name>A0A1M5HQN9_9FLAO</name>
<dbReference type="InterPro" id="IPR054207">
    <property type="entry name" value="DUF6913"/>
</dbReference>
<protein>
    <submittedName>
        <fullName evidence="1">Uncharacterized protein</fullName>
    </submittedName>
</protein>
<dbReference type="Pfam" id="PF21857">
    <property type="entry name" value="DUF6913"/>
    <property type="match status" value="1"/>
</dbReference>
<reference evidence="2" key="1">
    <citation type="submission" date="2016-11" db="EMBL/GenBank/DDBJ databases">
        <authorList>
            <person name="Varghese N."/>
            <person name="Submissions S."/>
        </authorList>
    </citation>
    <scope>NUCLEOTIDE SEQUENCE [LARGE SCALE GENOMIC DNA]</scope>
    <source>
        <strain evidence="2">DSM 19978</strain>
    </source>
</reference>
<organism evidence="1 2">
    <name type="scientific">Flavobacterium fluvii</name>
    <dbReference type="NCBI Taxonomy" id="468056"/>
    <lineage>
        <taxon>Bacteria</taxon>
        <taxon>Pseudomonadati</taxon>
        <taxon>Bacteroidota</taxon>
        <taxon>Flavobacteriia</taxon>
        <taxon>Flavobacteriales</taxon>
        <taxon>Flavobacteriaceae</taxon>
        <taxon>Flavobacterium</taxon>
    </lineage>
</organism>
<evidence type="ECO:0000313" key="2">
    <source>
        <dbReference type="Proteomes" id="UP000184516"/>
    </source>
</evidence>
<sequence length="172" mass="20160">MFLNYIKDYFLKRILKNSLQNVKCISSKVPIQRVGVLVDESYFLEKDALVKELIANGISGNNISIIVYRDKLKKNEVYSQPTFSIKQLNWNAEIMDPTVNDFINDEFDLLISYYDVEKAILLNITHNSRALFKVGFQSIDKRLNHLIINTNAENYKVFVEELFRYLKILNKI</sequence>
<gene>
    <name evidence="1" type="ORF">SAMN05443549_102335</name>
</gene>
<dbReference type="AlphaFoldDB" id="A0A1M5HQN9"/>
<dbReference type="STRING" id="468056.SAMN05443549_102335"/>
<dbReference type="EMBL" id="FQWB01000002">
    <property type="protein sequence ID" value="SHG18250.1"/>
    <property type="molecule type" value="Genomic_DNA"/>
</dbReference>
<keyword evidence="2" id="KW-1185">Reference proteome</keyword>
<dbReference type="Proteomes" id="UP000184516">
    <property type="component" value="Unassembled WGS sequence"/>
</dbReference>